<comment type="caution">
    <text evidence="3">The sequence shown here is derived from an EMBL/GenBank/DDBJ whole genome shotgun (WGS) entry which is preliminary data.</text>
</comment>
<dbReference type="Gene3D" id="3.40.50.10180">
    <property type="entry name" value="Glycerate kinase, MOFRL-like N-terminal domain"/>
    <property type="match status" value="1"/>
</dbReference>
<organism evidence="3 4">
    <name type="scientific">Halobellus litoreus</name>
    <dbReference type="NCBI Taxonomy" id="755310"/>
    <lineage>
        <taxon>Archaea</taxon>
        <taxon>Methanobacteriati</taxon>
        <taxon>Methanobacteriota</taxon>
        <taxon>Stenosarchaea group</taxon>
        <taxon>Halobacteria</taxon>
        <taxon>Halobacteriales</taxon>
        <taxon>Haloferacaceae</taxon>
        <taxon>Halobellus</taxon>
    </lineage>
</organism>
<accession>A0ABD6DR22</accession>
<dbReference type="RefSeq" id="WP_256307800.1">
    <property type="nucleotide sequence ID" value="NZ_JANHAW010000002.1"/>
</dbReference>
<dbReference type="Gene3D" id="3.40.1480.10">
    <property type="entry name" value="MOFRL domain"/>
    <property type="match status" value="1"/>
</dbReference>
<dbReference type="GO" id="GO:0016301">
    <property type="term" value="F:kinase activity"/>
    <property type="evidence" value="ECO:0007669"/>
    <property type="project" value="UniProtKB-KW"/>
</dbReference>
<evidence type="ECO:0000313" key="4">
    <source>
        <dbReference type="Proteomes" id="UP001597092"/>
    </source>
</evidence>
<evidence type="ECO:0000259" key="2">
    <source>
        <dbReference type="Pfam" id="PF13660"/>
    </source>
</evidence>
<evidence type="ECO:0000313" key="3">
    <source>
        <dbReference type="EMBL" id="MFD1684723.1"/>
    </source>
</evidence>
<reference evidence="3 4" key="1">
    <citation type="journal article" date="2019" name="Int. J. Syst. Evol. Microbiol.">
        <title>The Global Catalogue of Microorganisms (GCM) 10K type strain sequencing project: providing services to taxonomists for standard genome sequencing and annotation.</title>
        <authorList>
            <consortium name="The Broad Institute Genomics Platform"/>
            <consortium name="The Broad Institute Genome Sequencing Center for Infectious Disease"/>
            <person name="Wu L."/>
            <person name="Ma J."/>
        </authorList>
    </citation>
    <scope>NUCLEOTIDE SEQUENCE [LARGE SCALE GENOMIC DNA]</scope>
    <source>
        <strain evidence="3 4">CGMCC 1.10387</strain>
    </source>
</reference>
<dbReference type="SUPFAM" id="SSF82544">
    <property type="entry name" value="GckA/TtuD-like"/>
    <property type="match status" value="1"/>
</dbReference>
<dbReference type="Pfam" id="PF05161">
    <property type="entry name" value="MOFRL"/>
    <property type="match status" value="1"/>
</dbReference>
<keyword evidence="3" id="KW-0808">Transferase</keyword>
<protein>
    <submittedName>
        <fullName evidence="3">Glycerate kinase</fullName>
    </submittedName>
</protein>
<keyword evidence="3" id="KW-0418">Kinase</keyword>
<name>A0ABD6DR22_9EURY</name>
<sequence>MIDRTRGRTDDALHELALDAVEAGIRAAHPTEVLRRALSLDGETLCVHESRYDLNDYDSVVVLGGGNAAGQVAGVLSELLGDRLSGGVVVTDDPVPAGPVDSVTGTHPVPSEANVAGAERVVAAAREADERTLALVAITGGGSALLAAPAEGIPLADLRDLTEGLLRSGAPIDQINAVRKHVSSIKGGLLARELAPATTVGLIFSDVSGGDVSVVASGPLSPDPTTYADALDVLAEYEIDAPETVVRRLERGAAGDLDDTPGEADPAFDTVSTHVVADNFTAIAAAREVCADAGFEPLVLSSSVRGEAREAALTHVAVAEESRATGNPVSPPAAVLSGGETTVTIRGDGTGGPNQEFTLSAATELPEGTVLCAVDTDGIDGPTDAAGALVDAATVDDLREARAKLKENDVYDYLDERDALVFTGQTGTNVNDLRLLLVPE</sequence>
<proteinExistence type="predicted"/>
<dbReference type="InterPro" id="IPR025286">
    <property type="entry name" value="MOFRL_assoc_dom"/>
</dbReference>
<dbReference type="PANTHER" id="PTHR12227">
    <property type="entry name" value="GLYCERATE KINASE"/>
    <property type="match status" value="1"/>
</dbReference>
<evidence type="ECO:0000259" key="1">
    <source>
        <dbReference type="Pfam" id="PF05161"/>
    </source>
</evidence>
<dbReference type="InterPro" id="IPR007835">
    <property type="entry name" value="MOFRL"/>
</dbReference>
<gene>
    <name evidence="3" type="ORF">ACFSAS_03750</name>
</gene>
<keyword evidence="4" id="KW-1185">Reference proteome</keyword>
<dbReference type="InterPro" id="IPR039760">
    <property type="entry name" value="MOFRL_protein"/>
</dbReference>
<feature type="domain" description="MOFRL" evidence="1">
    <location>
        <begin position="334"/>
        <end position="432"/>
    </location>
</feature>
<feature type="domain" description="MOFRL-associated" evidence="2">
    <location>
        <begin position="18"/>
        <end position="250"/>
    </location>
</feature>
<dbReference type="InterPro" id="IPR038614">
    <property type="entry name" value="GK_N_sf"/>
</dbReference>
<dbReference type="InterPro" id="IPR037035">
    <property type="entry name" value="GK-like_C_sf"/>
</dbReference>
<dbReference type="Proteomes" id="UP001597092">
    <property type="component" value="Unassembled WGS sequence"/>
</dbReference>
<dbReference type="Pfam" id="PF13660">
    <property type="entry name" value="DUF4147"/>
    <property type="match status" value="1"/>
</dbReference>
<dbReference type="PANTHER" id="PTHR12227:SF0">
    <property type="entry name" value="GLYCERATE KINASE"/>
    <property type="match status" value="1"/>
</dbReference>
<dbReference type="AlphaFoldDB" id="A0ABD6DR22"/>
<dbReference type="EMBL" id="JBHUDP010000001">
    <property type="protein sequence ID" value="MFD1684723.1"/>
    <property type="molecule type" value="Genomic_DNA"/>
</dbReference>